<dbReference type="Proteomes" id="UP001056120">
    <property type="component" value="Linkage Group LG14"/>
</dbReference>
<sequence>MSSSEGSLSLVLSRCSIVVVQANSNLEDQVYTSPSATYIGVYDGHGGPEASRFVNSILFPFIHKYASEQGGISANVIKKAFNATKETFFQFVKHQMPIRSTVDCRMNSS</sequence>
<name>A0ACB9GMR4_9ASTR</name>
<gene>
    <name evidence="1" type="ORF">L1987_43480</name>
</gene>
<evidence type="ECO:0000313" key="2">
    <source>
        <dbReference type="Proteomes" id="UP001056120"/>
    </source>
</evidence>
<protein>
    <submittedName>
        <fullName evidence="1">Uncharacterized protein</fullName>
    </submittedName>
</protein>
<reference evidence="1 2" key="2">
    <citation type="journal article" date="2022" name="Mol. Ecol. Resour.">
        <title>The genomes of chicory, endive, great burdock and yacon provide insights into Asteraceae paleo-polyploidization history and plant inulin production.</title>
        <authorList>
            <person name="Fan W."/>
            <person name="Wang S."/>
            <person name="Wang H."/>
            <person name="Wang A."/>
            <person name="Jiang F."/>
            <person name="Liu H."/>
            <person name="Zhao H."/>
            <person name="Xu D."/>
            <person name="Zhang Y."/>
        </authorList>
    </citation>
    <scope>NUCLEOTIDE SEQUENCE [LARGE SCALE GENOMIC DNA]</scope>
    <source>
        <strain evidence="2">cv. Yunnan</strain>
        <tissue evidence="1">Leaves</tissue>
    </source>
</reference>
<proteinExistence type="predicted"/>
<keyword evidence="2" id="KW-1185">Reference proteome</keyword>
<comment type="caution">
    <text evidence="1">The sequence shown here is derived from an EMBL/GenBank/DDBJ whole genome shotgun (WGS) entry which is preliminary data.</text>
</comment>
<dbReference type="EMBL" id="CM042031">
    <property type="protein sequence ID" value="KAI3784381.1"/>
    <property type="molecule type" value="Genomic_DNA"/>
</dbReference>
<evidence type="ECO:0000313" key="1">
    <source>
        <dbReference type="EMBL" id="KAI3784381.1"/>
    </source>
</evidence>
<reference evidence="2" key="1">
    <citation type="journal article" date="2022" name="Mol. Ecol. Resour.">
        <title>The genomes of chicory, endive, great burdock and yacon provide insights into Asteraceae palaeo-polyploidization history and plant inulin production.</title>
        <authorList>
            <person name="Fan W."/>
            <person name="Wang S."/>
            <person name="Wang H."/>
            <person name="Wang A."/>
            <person name="Jiang F."/>
            <person name="Liu H."/>
            <person name="Zhao H."/>
            <person name="Xu D."/>
            <person name="Zhang Y."/>
        </authorList>
    </citation>
    <scope>NUCLEOTIDE SEQUENCE [LARGE SCALE GENOMIC DNA]</scope>
    <source>
        <strain evidence="2">cv. Yunnan</strain>
    </source>
</reference>
<organism evidence="1 2">
    <name type="scientific">Smallanthus sonchifolius</name>
    <dbReference type="NCBI Taxonomy" id="185202"/>
    <lineage>
        <taxon>Eukaryota</taxon>
        <taxon>Viridiplantae</taxon>
        <taxon>Streptophyta</taxon>
        <taxon>Embryophyta</taxon>
        <taxon>Tracheophyta</taxon>
        <taxon>Spermatophyta</taxon>
        <taxon>Magnoliopsida</taxon>
        <taxon>eudicotyledons</taxon>
        <taxon>Gunneridae</taxon>
        <taxon>Pentapetalae</taxon>
        <taxon>asterids</taxon>
        <taxon>campanulids</taxon>
        <taxon>Asterales</taxon>
        <taxon>Asteraceae</taxon>
        <taxon>Asteroideae</taxon>
        <taxon>Heliantheae alliance</taxon>
        <taxon>Millerieae</taxon>
        <taxon>Smallanthus</taxon>
    </lineage>
</organism>
<accession>A0ACB9GMR4</accession>